<sequence>MWGIIEKIELSYSLAKSAAWGEAGRVPRLPSWTLGPLQDRNVRV</sequence>
<protein>
    <submittedName>
        <fullName evidence="1">Uncharacterized protein</fullName>
    </submittedName>
</protein>
<dbReference type="AlphaFoldDB" id="A0A6J4QYH1"/>
<organism evidence="1">
    <name type="scientific">uncultured Rubrobacteraceae bacterium</name>
    <dbReference type="NCBI Taxonomy" id="349277"/>
    <lineage>
        <taxon>Bacteria</taxon>
        <taxon>Bacillati</taxon>
        <taxon>Actinomycetota</taxon>
        <taxon>Rubrobacteria</taxon>
        <taxon>Rubrobacterales</taxon>
        <taxon>Rubrobacteraceae</taxon>
        <taxon>environmental samples</taxon>
    </lineage>
</organism>
<reference evidence="1" key="1">
    <citation type="submission" date="2020-02" db="EMBL/GenBank/DDBJ databases">
        <authorList>
            <person name="Meier V. D."/>
        </authorList>
    </citation>
    <scope>NUCLEOTIDE SEQUENCE</scope>
    <source>
        <strain evidence="1">AVDCRST_MAG02</strain>
    </source>
</reference>
<gene>
    <name evidence="1" type="ORF">AVDCRST_MAG02-1381</name>
</gene>
<proteinExistence type="predicted"/>
<name>A0A6J4QYH1_9ACTN</name>
<dbReference type="EMBL" id="CADCVH010000045">
    <property type="protein sequence ID" value="CAA9454563.1"/>
    <property type="molecule type" value="Genomic_DNA"/>
</dbReference>
<evidence type="ECO:0000313" key="1">
    <source>
        <dbReference type="EMBL" id="CAA9454563.1"/>
    </source>
</evidence>
<accession>A0A6J4QYH1</accession>